<keyword evidence="1" id="KW-0677">Repeat</keyword>
<dbReference type="Pfam" id="PF07719">
    <property type="entry name" value="TPR_2"/>
    <property type="match status" value="1"/>
</dbReference>
<dbReference type="AlphaFoldDB" id="A0A915XJI6"/>
<keyword evidence="5" id="KW-1185">Reference proteome</keyword>
<sequence>MKIQNMLLAGLMLVVLSGCVGVDVGSNLKGYRYLSSGDYDGGAERFRQIVQEKPDSAQANYFLGRFLLAQKKAAEALPYFEKAVQLLPDRVEYRFWLGVTLGELGRSDQERAQYEQTLALDENYVPAYIYLGHNLLKSRKYEEALVSYTRALELAPTSQTALYNRALIMHILDRTPEEKIAWLIYLKRYPSGALALRATDHLNRLGDFSYRNYQLGARRITLRKIYFRPFTAELRRNSFSSLDLVGEIVRNLEKPTLQIVVYQKNNIELARARAISIKKYLLEKFPELLGRVRISWFDVEETFTVKGEKVRTGESVRFFLTR</sequence>
<dbReference type="KEGG" id="ddu:GF1_11030"/>
<dbReference type="PROSITE" id="PS51257">
    <property type="entry name" value="PROKAR_LIPOPROTEIN"/>
    <property type="match status" value="1"/>
</dbReference>
<name>A0A915XJI6_9BACT</name>
<feature type="repeat" description="TPR" evidence="3">
    <location>
        <begin position="57"/>
        <end position="90"/>
    </location>
</feature>
<dbReference type="InterPro" id="IPR011990">
    <property type="entry name" value="TPR-like_helical_dom_sf"/>
</dbReference>
<dbReference type="Gene3D" id="1.25.40.10">
    <property type="entry name" value="Tetratricopeptide repeat domain"/>
    <property type="match status" value="1"/>
</dbReference>
<protein>
    <recommendedName>
        <fullName evidence="6">Tetratricopeptide repeat protein</fullName>
    </recommendedName>
</protein>
<accession>A0A915XJI6</accession>
<evidence type="ECO:0008006" key="6">
    <source>
        <dbReference type="Google" id="ProtNLM"/>
    </source>
</evidence>
<dbReference type="Proteomes" id="UP001063350">
    <property type="component" value="Chromosome"/>
</dbReference>
<organism evidence="4 5">
    <name type="scientific">Desulfolithobacter dissulfuricans</name>
    <dbReference type="NCBI Taxonomy" id="2795293"/>
    <lineage>
        <taxon>Bacteria</taxon>
        <taxon>Pseudomonadati</taxon>
        <taxon>Thermodesulfobacteriota</taxon>
        <taxon>Desulfobulbia</taxon>
        <taxon>Desulfobulbales</taxon>
        <taxon>Desulfobulbaceae</taxon>
        <taxon>Desulfolithobacter</taxon>
    </lineage>
</organism>
<proteinExistence type="predicted"/>
<feature type="repeat" description="TPR" evidence="3">
    <location>
        <begin position="125"/>
        <end position="158"/>
    </location>
</feature>
<dbReference type="InterPro" id="IPR013105">
    <property type="entry name" value="TPR_2"/>
</dbReference>
<gene>
    <name evidence="4" type="ORF">GF1_11030</name>
</gene>
<dbReference type="SMART" id="SM00028">
    <property type="entry name" value="TPR"/>
    <property type="match status" value="3"/>
</dbReference>
<dbReference type="PANTHER" id="PTHR44858:SF1">
    <property type="entry name" value="UDP-N-ACETYLGLUCOSAMINE--PEPTIDE N-ACETYLGLUCOSAMINYLTRANSFERASE SPINDLY-RELATED"/>
    <property type="match status" value="1"/>
</dbReference>
<keyword evidence="2 3" id="KW-0802">TPR repeat</keyword>
<evidence type="ECO:0000256" key="1">
    <source>
        <dbReference type="ARBA" id="ARBA00022737"/>
    </source>
</evidence>
<dbReference type="Pfam" id="PF13432">
    <property type="entry name" value="TPR_16"/>
    <property type="match status" value="1"/>
</dbReference>
<evidence type="ECO:0000256" key="2">
    <source>
        <dbReference type="ARBA" id="ARBA00022803"/>
    </source>
</evidence>
<dbReference type="EMBL" id="AP024233">
    <property type="protein sequence ID" value="BCO08727.1"/>
    <property type="molecule type" value="Genomic_DNA"/>
</dbReference>
<dbReference type="PROSITE" id="PS50005">
    <property type="entry name" value="TPR"/>
    <property type="match status" value="2"/>
</dbReference>
<reference evidence="4" key="1">
    <citation type="submission" date="2020-12" db="EMBL/GenBank/DDBJ databases">
        <title>Desulfobium dissulfuricans gen. nov., sp. nov., a novel mesophilic, sulfate-reducing bacterium isolated from a deep-sea hydrothermal vent.</title>
        <authorList>
            <person name="Hashimoto Y."/>
            <person name="Tame A."/>
            <person name="Sawayama S."/>
            <person name="Miyazaki J."/>
            <person name="Takai K."/>
            <person name="Nakagawa S."/>
        </authorList>
    </citation>
    <scope>NUCLEOTIDE SEQUENCE</scope>
    <source>
        <strain evidence="4">GF1</strain>
    </source>
</reference>
<dbReference type="SUPFAM" id="SSF48452">
    <property type="entry name" value="TPR-like"/>
    <property type="match status" value="1"/>
</dbReference>
<evidence type="ECO:0000313" key="5">
    <source>
        <dbReference type="Proteomes" id="UP001063350"/>
    </source>
</evidence>
<evidence type="ECO:0000313" key="4">
    <source>
        <dbReference type="EMBL" id="BCO08727.1"/>
    </source>
</evidence>
<dbReference type="InterPro" id="IPR019734">
    <property type="entry name" value="TPR_rpt"/>
</dbReference>
<dbReference type="PANTHER" id="PTHR44858">
    <property type="entry name" value="TETRATRICOPEPTIDE REPEAT PROTEIN 6"/>
    <property type="match status" value="1"/>
</dbReference>
<evidence type="ECO:0000256" key="3">
    <source>
        <dbReference type="PROSITE-ProRule" id="PRU00339"/>
    </source>
</evidence>
<dbReference type="PROSITE" id="PS50293">
    <property type="entry name" value="TPR_REGION"/>
    <property type="match status" value="1"/>
</dbReference>
<dbReference type="InterPro" id="IPR050498">
    <property type="entry name" value="Ycf3"/>
</dbReference>
<dbReference type="RefSeq" id="WP_267928627.1">
    <property type="nucleotide sequence ID" value="NZ_AP024233.1"/>
</dbReference>